<name>A0A5C6ERU6_9BACT</name>
<evidence type="ECO:0000256" key="2">
    <source>
        <dbReference type="SAM" id="MobiDB-lite"/>
    </source>
</evidence>
<feature type="compositionally biased region" description="Basic and acidic residues" evidence="2">
    <location>
        <begin position="893"/>
        <end position="907"/>
    </location>
</feature>
<keyword evidence="3" id="KW-0472">Membrane</keyword>
<feature type="compositionally biased region" description="Acidic residues" evidence="2">
    <location>
        <begin position="940"/>
        <end position="958"/>
    </location>
</feature>
<organism evidence="5 6">
    <name type="scientific">Rubripirellula tenax</name>
    <dbReference type="NCBI Taxonomy" id="2528015"/>
    <lineage>
        <taxon>Bacteria</taxon>
        <taxon>Pseudomonadati</taxon>
        <taxon>Planctomycetota</taxon>
        <taxon>Planctomycetia</taxon>
        <taxon>Pirellulales</taxon>
        <taxon>Pirellulaceae</taxon>
        <taxon>Rubripirellula</taxon>
    </lineage>
</organism>
<feature type="compositionally biased region" description="Acidic residues" evidence="2">
    <location>
        <begin position="974"/>
        <end position="985"/>
    </location>
</feature>
<feature type="domain" description="YscD cytoplasmic" evidence="4">
    <location>
        <begin position="90"/>
        <end position="165"/>
    </location>
</feature>
<feature type="compositionally biased region" description="Basic and acidic residues" evidence="2">
    <location>
        <begin position="427"/>
        <end position="439"/>
    </location>
</feature>
<dbReference type="AlphaFoldDB" id="A0A5C6ERU6"/>
<feature type="region of interest" description="Disordered" evidence="2">
    <location>
        <begin position="1106"/>
        <end position="1132"/>
    </location>
</feature>
<accession>A0A5C6ERU6</accession>
<evidence type="ECO:0000259" key="4">
    <source>
        <dbReference type="Pfam" id="PF16697"/>
    </source>
</evidence>
<dbReference type="Pfam" id="PF16697">
    <property type="entry name" value="Yop-YscD_cpl"/>
    <property type="match status" value="1"/>
</dbReference>
<protein>
    <submittedName>
        <fullName evidence="5">Chromosome partition protein Smc</fullName>
    </submittedName>
</protein>
<dbReference type="OrthoDB" id="220286at2"/>
<feature type="compositionally biased region" description="Acidic residues" evidence="2">
    <location>
        <begin position="996"/>
        <end position="1018"/>
    </location>
</feature>
<dbReference type="EMBL" id="SJPW01000005">
    <property type="protein sequence ID" value="TWU51074.1"/>
    <property type="molecule type" value="Genomic_DNA"/>
</dbReference>
<keyword evidence="1" id="KW-0175">Coiled coil</keyword>
<gene>
    <name evidence="5" type="primary">smc_4</name>
    <name evidence="5" type="ORF">Poly51_43680</name>
</gene>
<reference evidence="5 6" key="1">
    <citation type="submission" date="2019-02" db="EMBL/GenBank/DDBJ databases">
        <title>Deep-cultivation of Planctomycetes and their phenomic and genomic characterization uncovers novel biology.</title>
        <authorList>
            <person name="Wiegand S."/>
            <person name="Jogler M."/>
            <person name="Boedeker C."/>
            <person name="Pinto D."/>
            <person name="Vollmers J."/>
            <person name="Rivas-Marin E."/>
            <person name="Kohn T."/>
            <person name="Peeters S.H."/>
            <person name="Heuer A."/>
            <person name="Rast P."/>
            <person name="Oberbeckmann S."/>
            <person name="Bunk B."/>
            <person name="Jeske O."/>
            <person name="Meyerdierks A."/>
            <person name="Storesund J.E."/>
            <person name="Kallscheuer N."/>
            <person name="Luecker S."/>
            <person name="Lage O.M."/>
            <person name="Pohl T."/>
            <person name="Merkel B.J."/>
            <person name="Hornburger P."/>
            <person name="Mueller R.-W."/>
            <person name="Bruemmer F."/>
            <person name="Labrenz M."/>
            <person name="Spormann A.M."/>
            <person name="Op Den Camp H."/>
            <person name="Overmann J."/>
            <person name="Amann R."/>
            <person name="Jetten M.S.M."/>
            <person name="Mascher T."/>
            <person name="Medema M.H."/>
            <person name="Devos D.P."/>
            <person name="Kaster A.-K."/>
            <person name="Ovreas L."/>
            <person name="Rohde M."/>
            <person name="Galperin M.Y."/>
            <person name="Jogler C."/>
        </authorList>
    </citation>
    <scope>NUCLEOTIDE SEQUENCE [LARGE SCALE GENOMIC DNA]</scope>
    <source>
        <strain evidence="5 6">Poly51</strain>
    </source>
</reference>
<feature type="compositionally biased region" description="Acidic residues" evidence="2">
    <location>
        <begin position="863"/>
        <end position="873"/>
    </location>
</feature>
<proteinExistence type="predicted"/>
<feature type="compositionally biased region" description="Basic and acidic residues" evidence="2">
    <location>
        <begin position="375"/>
        <end position="404"/>
    </location>
</feature>
<feature type="compositionally biased region" description="Acidic residues" evidence="2">
    <location>
        <begin position="770"/>
        <end position="779"/>
    </location>
</feature>
<feature type="compositionally biased region" description="Acidic residues" evidence="2">
    <location>
        <begin position="740"/>
        <end position="755"/>
    </location>
</feature>
<comment type="caution">
    <text evidence="5">The sequence shown here is derived from an EMBL/GenBank/DDBJ whole genome shotgun (WGS) entry which is preliminary data.</text>
</comment>
<feature type="region of interest" description="Disordered" evidence="2">
    <location>
        <begin position="421"/>
        <end position="441"/>
    </location>
</feature>
<dbReference type="CDD" id="cd00060">
    <property type="entry name" value="FHA"/>
    <property type="match status" value="1"/>
</dbReference>
<evidence type="ECO:0000256" key="3">
    <source>
        <dbReference type="SAM" id="Phobius"/>
    </source>
</evidence>
<dbReference type="InterPro" id="IPR008984">
    <property type="entry name" value="SMAD_FHA_dom_sf"/>
</dbReference>
<sequence>MVTVSTEHANESPLFAGLDGTADAFFALPSFSGGSPAESSSASDSAVKSLDTDHHVASSWNGASDSVTEQTKIDSIEFRVILPGSPVRRLRLTGNRYTFGSAEGCSIRLNDDALRPMHAVLIRDRARVLVRAYSVPIEVNGTRTTEAALSVGDVLRLGTYQFELISISTGVSQQPGERAMDETTDRLAELRKNVFGDQPIANPTPVARSSSRAELPAAEDLIWRERLRREVDQWRERQSECDQREQRCDQRETHLRGRETELWSRAENLYRRESRLQSQESSVLQLHDEYVKRQQDLMDLRKQTQTHQDELDQREAEFRRQELEYRGKLEVASRQLQQSQHQAESATQAVAKMREQFESLNRQIDELSSQQNQLSDHEERQRDEHRQLRDDLESQRDEAIDAHSKSEALRALAEARIEEMESQLESLRSDSGEHHRAELEASENQITELRELVANLQSTVAEASEESARLRRDYEEACHSVRQLEGLVADSSQRGDADRESWIVEADELRAAIDQLSLELARANGEVSRLSDDNEAMSRRLSVVQTERDEAQSRPTHDAFDSLRHELESANAKLTEMKSEYEKTLDRLADFEQQMVEERQRAVEAKAAENDALPMISAIGVGLIGQASLVVDEHVEDDRDDEIQNSLVDLSGINAADVDVDSPENVESKHVESDEPSNEISSVANDDDEDEVWPTYQIADPVENSFDNDTASDAPHWDHAPESIVHSDAESADDSSVGSVEDESLELQSDSDVDDSASSWQPSQSRTESSEEAVAEETPEQNFADLSADDPPLLDENDLSNSDLSNHDLSDNGAGQSVADEPEMTNPWANAWSDESQLADGPALEDESHRESPIDADASSEMSADDASNDDQESPFGGSLASMLIQDLEAESEIIRDDDRSSEDQHSVEGTFATSSEESETPEVWNQADESPSWDREYSEESDVEEPSSSVLDDDVYEDTYHRTEMVFDRFADRDDDDDVEESDVDQMSGMLTDSVEPEVEQESEQDVQQESELSELIDEQHDLEEHADEPVMEASVDAATQDSDVTVSASDDDDDSIEAYMNRLLNRVQGSPATDETAKPETISLSTSTSMSTSASVSASVLRTGESTSDAMANSETMDPDAPLVPRSKAPERNNDLTAMRKLANDSARGAISRSSRLQTRNIQIAGVCNLAVAAVSVIAALLSTMMLDGMLLYVAWVMALIIAGISVRDAMGNFAEAKRRMKLADVEDAQLEAMSETE</sequence>
<keyword evidence="3" id="KW-1133">Transmembrane helix</keyword>
<evidence type="ECO:0000313" key="6">
    <source>
        <dbReference type="Proteomes" id="UP000318288"/>
    </source>
</evidence>
<dbReference type="SUPFAM" id="SSF49879">
    <property type="entry name" value="SMAD/FHA domain"/>
    <property type="match status" value="1"/>
</dbReference>
<dbReference type="Gene3D" id="2.60.200.20">
    <property type="match status" value="1"/>
</dbReference>
<keyword evidence="3" id="KW-0812">Transmembrane</keyword>
<dbReference type="Proteomes" id="UP000318288">
    <property type="component" value="Unassembled WGS sequence"/>
</dbReference>
<feature type="region of interest" description="Disordered" evidence="2">
    <location>
        <begin position="366"/>
        <end position="404"/>
    </location>
</feature>
<dbReference type="InterPro" id="IPR032030">
    <property type="entry name" value="YscD_cytoplasmic_dom"/>
</dbReference>
<feature type="region of interest" description="Disordered" evidence="2">
    <location>
        <begin position="1070"/>
        <end position="1091"/>
    </location>
</feature>
<feature type="transmembrane region" description="Helical" evidence="3">
    <location>
        <begin position="1164"/>
        <end position="1186"/>
    </location>
</feature>
<feature type="transmembrane region" description="Helical" evidence="3">
    <location>
        <begin position="1192"/>
        <end position="1213"/>
    </location>
</feature>
<evidence type="ECO:0000313" key="5">
    <source>
        <dbReference type="EMBL" id="TWU51074.1"/>
    </source>
</evidence>
<feature type="compositionally biased region" description="Basic and acidic residues" evidence="2">
    <location>
        <begin position="959"/>
        <end position="973"/>
    </location>
</feature>
<feature type="compositionally biased region" description="Polar residues" evidence="2">
    <location>
        <begin position="1106"/>
        <end position="1118"/>
    </location>
</feature>
<feature type="coiled-coil region" evidence="1">
    <location>
        <begin position="499"/>
        <end position="608"/>
    </location>
</feature>
<evidence type="ECO:0000256" key="1">
    <source>
        <dbReference type="SAM" id="Coils"/>
    </source>
</evidence>
<feature type="compositionally biased region" description="Basic and acidic residues" evidence="2">
    <location>
        <begin position="715"/>
        <end position="729"/>
    </location>
</feature>
<feature type="region of interest" description="Disordered" evidence="2">
    <location>
        <begin position="648"/>
        <end position="1030"/>
    </location>
</feature>
<keyword evidence="6" id="KW-1185">Reference proteome</keyword>